<feature type="chain" id="PRO_5042372590" description="Receptor ligand binding region domain-containing protein" evidence="1">
    <location>
        <begin position="21"/>
        <end position="93"/>
    </location>
</feature>
<evidence type="ECO:0000313" key="2">
    <source>
        <dbReference type="EnsemblPlants" id="AET5Gv20531700.19"/>
    </source>
</evidence>
<dbReference type="EnsemblPlants" id="AET5Gv20531700.19">
    <property type="protein sequence ID" value="AET5Gv20531700.19"/>
    <property type="gene ID" value="AET5Gv20531700"/>
</dbReference>
<dbReference type="InterPro" id="IPR015683">
    <property type="entry name" value="Ionotropic_Glu_rcpt"/>
</dbReference>
<name>A0A453KW97_AEGTS</name>
<reference evidence="2" key="4">
    <citation type="submission" date="2019-03" db="UniProtKB">
        <authorList>
            <consortium name="EnsemblPlants"/>
        </authorList>
    </citation>
    <scope>IDENTIFICATION</scope>
</reference>
<feature type="signal peptide" evidence="1">
    <location>
        <begin position="1"/>
        <end position="20"/>
    </location>
</feature>
<dbReference type="AlphaFoldDB" id="A0A453KW97"/>
<dbReference type="Proteomes" id="UP000015105">
    <property type="component" value="Chromosome 5D"/>
</dbReference>
<dbReference type="EnsemblPlants" id="AET5Gv20531700.8">
    <property type="protein sequence ID" value="AET5Gv20531700.8"/>
    <property type="gene ID" value="AET5Gv20531700"/>
</dbReference>
<keyword evidence="3" id="KW-1185">Reference proteome</keyword>
<accession>A0A453KW97</accession>
<evidence type="ECO:0008006" key="4">
    <source>
        <dbReference type="Google" id="ProtNLM"/>
    </source>
</evidence>
<dbReference type="Gramene" id="AET5Gv20531700.8">
    <property type="protein sequence ID" value="AET5Gv20531700.8"/>
    <property type="gene ID" value="AET5Gv20531700"/>
</dbReference>
<dbReference type="PANTHER" id="PTHR34836">
    <property type="entry name" value="OS06G0188250 PROTEIN"/>
    <property type="match status" value="1"/>
</dbReference>
<evidence type="ECO:0000256" key="1">
    <source>
        <dbReference type="SAM" id="SignalP"/>
    </source>
</evidence>
<protein>
    <recommendedName>
        <fullName evidence="4">Receptor ligand binding region domain-containing protein</fullName>
    </recommendedName>
</protein>
<dbReference type="EnsemblPlants" id="AET5Gv20531700.9">
    <property type="protein sequence ID" value="AET5Gv20531700.9"/>
    <property type="gene ID" value="AET5Gv20531700"/>
</dbReference>
<reference evidence="3" key="1">
    <citation type="journal article" date="2014" name="Science">
        <title>Ancient hybridizations among the ancestral genomes of bread wheat.</title>
        <authorList>
            <consortium name="International Wheat Genome Sequencing Consortium,"/>
            <person name="Marcussen T."/>
            <person name="Sandve S.R."/>
            <person name="Heier L."/>
            <person name="Spannagl M."/>
            <person name="Pfeifer M."/>
            <person name="Jakobsen K.S."/>
            <person name="Wulff B.B."/>
            <person name="Steuernagel B."/>
            <person name="Mayer K.F."/>
            <person name="Olsen O.A."/>
        </authorList>
    </citation>
    <scope>NUCLEOTIDE SEQUENCE [LARGE SCALE GENOMIC DNA]</scope>
    <source>
        <strain evidence="3">cv. AL8/78</strain>
    </source>
</reference>
<dbReference type="Gramene" id="AET5Gv20531700.9">
    <property type="protein sequence ID" value="AET5Gv20531700.9"/>
    <property type="gene ID" value="AET5Gv20531700"/>
</dbReference>
<dbReference type="PANTHER" id="PTHR34836:SF1">
    <property type="entry name" value="OS09G0428600 PROTEIN"/>
    <property type="match status" value="1"/>
</dbReference>
<evidence type="ECO:0000313" key="3">
    <source>
        <dbReference type="Proteomes" id="UP000015105"/>
    </source>
</evidence>
<sequence>MEIACRVILLLLLPLNFVVAQNASRAAQELHVGVILDLETMVGKIARTSISLAMEDFYAVHHNYSTKLVLHIRDSMRDDVRAASQGTCSELLS</sequence>
<organism evidence="2 3">
    <name type="scientific">Aegilops tauschii subsp. strangulata</name>
    <name type="common">Goatgrass</name>
    <dbReference type="NCBI Taxonomy" id="200361"/>
    <lineage>
        <taxon>Eukaryota</taxon>
        <taxon>Viridiplantae</taxon>
        <taxon>Streptophyta</taxon>
        <taxon>Embryophyta</taxon>
        <taxon>Tracheophyta</taxon>
        <taxon>Spermatophyta</taxon>
        <taxon>Magnoliopsida</taxon>
        <taxon>Liliopsida</taxon>
        <taxon>Poales</taxon>
        <taxon>Poaceae</taxon>
        <taxon>BOP clade</taxon>
        <taxon>Pooideae</taxon>
        <taxon>Triticodae</taxon>
        <taxon>Triticeae</taxon>
        <taxon>Triticinae</taxon>
        <taxon>Aegilops</taxon>
    </lineage>
</organism>
<dbReference type="Gramene" id="AET5Gv20531700.19">
    <property type="protein sequence ID" value="AET5Gv20531700.19"/>
    <property type="gene ID" value="AET5Gv20531700"/>
</dbReference>
<reference evidence="3" key="2">
    <citation type="journal article" date="2017" name="Nat. Plants">
        <title>The Aegilops tauschii genome reveals multiple impacts of transposons.</title>
        <authorList>
            <person name="Zhao G."/>
            <person name="Zou C."/>
            <person name="Li K."/>
            <person name="Wang K."/>
            <person name="Li T."/>
            <person name="Gao L."/>
            <person name="Zhang X."/>
            <person name="Wang H."/>
            <person name="Yang Z."/>
            <person name="Liu X."/>
            <person name="Jiang W."/>
            <person name="Mao L."/>
            <person name="Kong X."/>
            <person name="Jiao Y."/>
            <person name="Jia J."/>
        </authorList>
    </citation>
    <scope>NUCLEOTIDE SEQUENCE [LARGE SCALE GENOMIC DNA]</scope>
    <source>
        <strain evidence="3">cv. AL8/78</strain>
    </source>
</reference>
<reference evidence="2" key="5">
    <citation type="journal article" date="2021" name="G3 (Bethesda)">
        <title>Aegilops tauschii genome assembly Aet v5.0 features greater sequence contiguity and improved annotation.</title>
        <authorList>
            <person name="Wang L."/>
            <person name="Zhu T."/>
            <person name="Rodriguez J.C."/>
            <person name="Deal K.R."/>
            <person name="Dubcovsky J."/>
            <person name="McGuire P.E."/>
            <person name="Lux T."/>
            <person name="Spannagl M."/>
            <person name="Mayer K.F.X."/>
            <person name="Baldrich P."/>
            <person name="Meyers B.C."/>
            <person name="Huo N."/>
            <person name="Gu Y.Q."/>
            <person name="Zhou H."/>
            <person name="Devos K.M."/>
            <person name="Bennetzen J.L."/>
            <person name="Unver T."/>
            <person name="Budak H."/>
            <person name="Gulick P.J."/>
            <person name="Galiba G."/>
            <person name="Kalapos B."/>
            <person name="Nelson D.R."/>
            <person name="Li P."/>
            <person name="You F.M."/>
            <person name="Luo M.C."/>
            <person name="Dvorak J."/>
        </authorList>
    </citation>
    <scope>NUCLEOTIDE SEQUENCE [LARGE SCALE GENOMIC DNA]</scope>
    <source>
        <strain evidence="2">cv. AL8/78</strain>
    </source>
</reference>
<proteinExistence type="predicted"/>
<reference evidence="2" key="3">
    <citation type="journal article" date="2017" name="Nature">
        <title>Genome sequence of the progenitor of the wheat D genome Aegilops tauschii.</title>
        <authorList>
            <person name="Luo M.C."/>
            <person name="Gu Y.Q."/>
            <person name="Puiu D."/>
            <person name="Wang H."/>
            <person name="Twardziok S.O."/>
            <person name="Deal K.R."/>
            <person name="Huo N."/>
            <person name="Zhu T."/>
            <person name="Wang L."/>
            <person name="Wang Y."/>
            <person name="McGuire P.E."/>
            <person name="Liu S."/>
            <person name="Long H."/>
            <person name="Ramasamy R.K."/>
            <person name="Rodriguez J.C."/>
            <person name="Van S.L."/>
            <person name="Yuan L."/>
            <person name="Wang Z."/>
            <person name="Xia Z."/>
            <person name="Xiao L."/>
            <person name="Anderson O.D."/>
            <person name="Ouyang S."/>
            <person name="Liang Y."/>
            <person name="Zimin A.V."/>
            <person name="Pertea G."/>
            <person name="Qi P."/>
            <person name="Bennetzen J.L."/>
            <person name="Dai X."/>
            <person name="Dawson M.W."/>
            <person name="Muller H.G."/>
            <person name="Kugler K."/>
            <person name="Rivarola-Duarte L."/>
            <person name="Spannagl M."/>
            <person name="Mayer K.F.X."/>
            <person name="Lu F.H."/>
            <person name="Bevan M.W."/>
            <person name="Leroy P."/>
            <person name="Li P."/>
            <person name="You F.M."/>
            <person name="Sun Q."/>
            <person name="Liu Z."/>
            <person name="Lyons E."/>
            <person name="Wicker T."/>
            <person name="Salzberg S.L."/>
            <person name="Devos K.M."/>
            <person name="Dvorak J."/>
        </authorList>
    </citation>
    <scope>NUCLEOTIDE SEQUENCE [LARGE SCALE GENOMIC DNA]</scope>
    <source>
        <strain evidence="2">cv. AL8/78</strain>
    </source>
</reference>
<keyword evidence="1" id="KW-0732">Signal</keyword>